<dbReference type="GO" id="GO:0005829">
    <property type="term" value="C:cytosol"/>
    <property type="evidence" value="ECO:0007669"/>
    <property type="project" value="TreeGrafter"/>
</dbReference>
<dbReference type="Gene3D" id="3.30.1490.20">
    <property type="entry name" value="ATP-grasp fold, A domain"/>
    <property type="match status" value="1"/>
</dbReference>
<keyword evidence="1" id="KW-0067">ATP-binding</keyword>
<dbReference type="PROSITE" id="PS50975">
    <property type="entry name" value="ATP_GRASP"/>
    <property type="match status" value="1"/>
</dbReference>
<dbReference type="PANTHER" id="PTHR36928">
    <property type="entry name" value="PHOSPHATASE YCDX-RELATED"/>
    <property type="match status" value="1"/>
</dbReference>
<reference evidence="4" key="1">
    <citation type="submission" date="2017-09" db="EMBL/GenBank/DDBJ databases">
        <title>Depth-based differentiation of microbial function through sediment-hosted aquifers and enrichment of novel symbionts in the deep terrestrial subsurface.</title>
        <authorList>
            <person name="Probst A.J."/>
            <person name="Ladd B."/>
            <person name="Jarett J.K."/>
            <person name="Geller-Mcgrath D.E."/>
            <person name="Sieber C.M.K."/>
            <person name="Emerson J.B."/>
            <person name="Anantharaman K."/>
            <person name="Thomas B.C."/>
            <person name="Malmstrom R."/>
            <person name="Stieglmeier M."/>
            <person name="Klingl A."/>
            <person name="Woyke T."/>
            <person name="Ryan C.M."/>
            <person name="Banfield J.F."/>
        </authorList>
    </citation>
    <scope>NUCLEOTIDE SEQUENCE [LARGE SCALE GENOMIC DNA]</scope>
</reference>
<dbReference type="Pfam" id="PF15632">
    <property type="entry name" value="ATPgrasp_Ter"/>
    <property type="match status" value="1"/>
</dbReference>
<dbReference type="InterPro" id="IPR013815">
    <property type="entry name" value="ATP_grasp_subdomain_1"/>
</dbReference>
<dbReference type="GO" id="GO:0005524">
    <property type="term" value="F:ATP binding"/>
    <property type="evidence" value="ECO:0007669"/>
    <property type="project" value="UniProtKB-UniRule"/>
</dbReference>
<evidence type="ECO:0000259" key="2">
    <source>
        <dbReference type="PROSITE" id="PS50975"/>
    </source>
</evidence>
<dbReference type="InterPro" id="IPR036291">
    <property type="entry name" value="NAD(P)-bd_dom_sf"/>
</dbReference>
<dbReference type="SUPFAM" id="SSF51735">
    <property type="entry name" value="NAD(P)-binding Rossmann-fold domains"/>
    <property type="match status" value="1"/>
</dbReference>
<dbReference type="Gene3D" id="3.40.50.20">
    <property type="match status" value="1"/>
</dbReference>
<name>A0A2M6XUK1_9BACT</name>
<organism evidence="3 4">
    <name type="scientific">bacterium (Candidatus Gribaldobacteria) CG08_land_8_20_14_0_20_39_15</name>
    <dbReference type="NCBI Taxonomy" id="2014273"/>
    <lineage>
        <taxon>Bacteria</taxon>
        <taxon>Candidatus Gribaldobacteria</taxon>
    </lineage>
</organism>
<dbReference type="SUPFAM" id="SSF89550">
    <property type="entry name" value="PHP domain-like"/>
    <property type="match status" value="1"/>
</dbReference>
<feature type="domain" description="ATP-grasp" evidence="2">
    <location>
        <begin position="337"/>
        <end position="509"/>
    </location>
</feature>
<dbReference type="Pfam" id="PF21360">
    <property type="entry name" value="PylC-like_N"/>
    <property type="match status" value="1"/>
</dbReference>
<dbReference type="InterPro" id="IPR050243">
    <property type="entry name" value="PHP_phosphatase"/>
</dbReference>
<dbReference type="Gene3D" id="3.20.20.140">
    <property type="entry name" value="Metal-dependent hydrolases"/>
    <property type="match status" value="1"/>
</dbReference>
<comment type="caution">
    <text evidence="3">The sequence shown here is derived from an EMBL/GenBank/DDBJ whole genome shotgun (WGS) entry which is preliminary data.</text>
</comment>
<dbReference type="GO" id="GO:0008270">
    <property type="term" value="F:zinc ion binding"/>
    <property type="evidence" value="ECO:0007669"/>
    <property type="project" value="TreeGrafter"/>
</dbReference>
<dbReference type="SUPFAM" id="SSF56059">
    <property type="entry name" value="Glutathione synthetase ATP-binding domain-like"/>
    <property type="match status" value="1"/>
</dbReference>
<dbReference type="InterPro" id="IPR011761">
    <property type="entry name" value="ATP-grasp"/>
</dbReference>
<protein>
    <recommendedName>
        <fullName evidence="2">ATP-grasp domain-containing protein</fullName>
    </recommendedName>
</protein>
<dbReference type="AlphaFoldDB" id="A0A2M6XUK1"/>
<sequence length="557" mass="63487">MQKIIFEENHIHSNYSDGQYPIKEILEYNNLHDKLDLIIADHVDKKTSWFGDYVREIEKYRKLHSDFSVRIGCEVKIMNRTGALNTTDEILNRAEIVVGAVHHFAGIKSMELLECLDCEYELTKIAANNKKIHILAHPFSMSKRLYEVDPPIEYVKEIYNLCVKNGIKFEYALKYGSKNTETFIAGEIKKGNISNFSFGSDVHNDLSEIGDSAFSIVNPITVLVTGGGAGVGQSIIKALKLSKVRTRIIVVDNSPLSAGVYRGNAAYLVPLSKEKSYVKAIVDIISKENVDLVLIGTDVELPILAENKEKIESLTGAKIVVSDYQTIAIANDKWKTVQFLKEKGFAYPNSCLKNGIEDFFKKNKGPFIVKPRIGARSVGVSVVHTKKELLEKIKTIPNPIIQEYLQQENEEYTCAVFFYEGKDYGAITMKRWLRNGDTYRAVISHNPELEKFVIEVGKQLKIYGPCNFQLRRDGDTFKIFEINCRFSGTTGARSFLGFNVINMLLQKEFFARSLKKLTFKHGYMFRYWNELFVDMEMFDKLKQKGYLKDPHSGINIF</sequence>
<dbReference type="Gene3D" id="3.30.470.20">
    <property type="entry name" value="ATP-grasp fold, B domain"/>
    <property type="match status" value="1"/>
</dbReference>
<evidence type="ECO:0000313" key="3">
    <source>
        <dbReference type="EMBL" id="PIU15334.1"/>
    </source>
</evidence>
<dbReference type="GO" id="GO:0042578">
    <property type="term" value="F:phosphoric ester hydrolase activity"/>
    <property type="evidence" value="ECO:0007669"/>
    <property type="project" value="TreeGrafter"/>
</dbReference>
<evidence type="ECO:0000313" key="4">
    <source>
        <dbReference type="Proteomes" id="UP000229784"/>
    </source>
</evidence>
<dbReference type="InterPro" id="IPR016195">
    <property type="entry name" value="Pol/histidinol_Pase-like"/>
</dbReference>
<dbReference type="PANTHER" id="PTHR36928:SF1">
    <property type="entry name" value="PHOSPHATASE YCDX-RELATED"/>
    <property type="match status" value="1"/>
</dbReference>
<accession>A0A2M6XUK1</accession>
<dbReference type="InterPro" id="IPR048764">
    <property type="entry name" value="PylC_N"/>
</dbReference>
<proteinExistence type="predicted"/>
<dbReference type="Proteomes" id="UP000229784">
    <property type="component" value="Unassembled WGS sequence"/>
</dbReference>
<evidence type="ECO:0000256" key="1">
    <source>
        <dbReference type="PROSITE-ProRule" id="PRU00409"/>
    </source>
</evidence>
<dbReference type="EMBL" id="PEXQ01000046">
    <property type="protein sequence ID" value="PIU15334.1"/>
    <property type="molecule type" value="Genomic_DNA"/>
</dbReference>
<gene>
    <name evidence="3" type="ORF">COT20_01815</name>
</gene>
<dbReference type="NCBIfam" id="NF009402">
    <property type="entry name" value="PRK12767.1-1"/>
    <property type="match status" value="1"/>
</dbReference>
<keyword evidence="1" id="KW-0547">Nucleotide-binding</keyword>